<gene>
    <name evidence="3" type="ORF">K493DRAFT_335838</name>
</gene>
<dbReference type="GO" id="GO:0005829">
    <property type="term" value="C:cytosol"/>
    <property type="evidence" value="ECO:0007669"/>
    <property type="project" value="TreeGrafter"/>
</dbReference>
<dbReference type="GO" id="GO:0070086">
    <property type="term" value="P:ubiquitin-dependent endocytosis"/>
    <property type="evidence" value="ECO:0007669"/>
    <property type="project" value="TreeGrafter"/>
</dbReference>
<dbReference type="GO" id="GO:0031625">
    <property type="term" value="F:ubiquitin protein ligase binding"/>
    <property type="evidence" value="ECO:0007669"/>
    <property type="project" value="TreeGrafter"/>
</dbReference>
<dbReference type="PANTHER" id="PTHR11188">
    <property type="entry name" value="ARRESTIN DOMAIN CONTAINING PROTEIN"/>
    <property type="match status" value="1"/>
</dbReference>
<accession>A0A1Y1YMN5</accession>
<dbReference type="InterPro" id="IPR011022">
    <property type="entry name" value="Arrestin_C-like"/>
</dbReference>
<dbReference type="Pfam" id="PF02752">
    <property type="entry name" value="Arrestin_C"/>
    <property type="match status" value="1"/>
</dbReference>
<dbReference type="InterPro" id="IPR014756">
    <property type="entry name" value="Ig_E-set"/>
</dbReference>
<dbReference type="InParanoid" id="A0A1Y1YMN5"/>
<dbReference type="InterPro" id="IPR011021">
    <property type="entry name" value="Arrestin-like_N"/>
</dbReference>
<feature type="domain" description="Arrestin-like N-terminal" evidence="1">
    <location>
        <begin position="90"/>
        <end position="146"/>
    </location>
</feature>
<evidence type="ECO:0000313" key="3">
    <source>
        <dbReference type="EMBL" id="ORX99271.1"/>
    </source>
</evidence>
<dbReference type="AlphaFoldDB" id="A0A1Y1YMN5"/>
<dbReference type="Pfam" id="PF00339">
    <property type="entry name" value="Arrestin_N"/>
    <property type="match status" value="1"/>
</dbReference>
<dbReference type="OrthoDB" id="2333384at2759"/>
<dbReference type="STRING" id="1314790.A0A1Y1YMN5"/>
<protein>
    <submittedName>
        <fullName evidence="3">Uncharacterized protein</fullName>
    </submittedName>
</protein>
<evidence type="ECO:0000313" key="4">
    <source>
        <dbReference type="Proteomes" id="UP000193498"/>
    </source>
</evidence>
<dbReference type="PANTHER" id="PTHR11188:SF17">
    <property type="entry name" value="FI21816P1"/>
    <property type="match status" value="1"/>
</dbReference>
<comment type="caution">
    <text evidence="3">The sequence shown here is derived from an EMBL/GenBank/DDBJ whole genome shotgun (WGS) entry which is preliminary data.</text>
</comment>
<name>A0A1Y1YMN5_9FUNG</name>
<dbReference type="EMBL" id="MCFE01000100">
    <property type="protein sequence ID" value="ORX99271.1"/>
    <property type="molecule type" value="Genomic_DNA"/>
</dbReference>
<keyword evidence="4" id="KW-1185">Reference proteome</keyword>
<organism evidence="3 4">
    <name type="scientific">Basidiobolus meristosporus CBS 931.73</name>
    <dbReference type="NCBI Taxonomy" id="1314790"/>
    <lineage>
        <taxon>Eukaryota</taxon>
        <taxon>Fungi</taxon>
        <taxon>Fungi incertae sedis</taxon>
        <taxon>Zoopagomycota</taxon>
        <taxon>Entomophthoromycotina</taxon>
        <taxon>Basidiobolomycetes</taxon>
        <taxon>Basidiobolales</taxon>
        <taxon>Basidiobolaceae</taxon>
        <taxon>Basidiobolus</taxon>
    </lineage>
</organism>
<dbReference type="Gene3D" id="2.60.40.640">
    <property type="match status" value="1"/>
</dbReference>
<dbReference type="InterPro" id="IPR050357">
    <property type="entry name" value="Arrestin_domain-protein"/>
</dbReference>
<dbReference type="GO" id="GO:0030674">
    <property type="term" value="F:protein-macromolecule adaptor activity"/>
    <property type="evidence" value="ECO:0007669"/>
    <property type="project" value="TreeGrafter"/>
</dbReference>
<sequence>MFTRSRKDSSLARLEGLEIVLHKDILTMYGSSDESVGCILRGALKFQILEPMKVKSISLSFNGKVKILTPAVTPLRELDLLEHKWTFLESEQDPYLLAPSNYEYNFELPLPGNLPESVEVPYGDISYNLLAIVERPGFKSDFKTEKKVDIQRAPLLFTDELLHPNVATGIWQQKVGYCVSIPDTNYTVGQTFPVHFNLLSLDPFLCITKVTAVMKEYVTCKFQGFRPMIKYHDVGRSSVLPNREQELVWDGSLNLEILKRALYDCETDYIQVSHKLFLDIEVMEPTGEIQTFRVQMKVGIQSSLQNELAQSPPRYQPFSSFTGLPPPPYNFDMNPDYSHILVI</sequence>
<dbReference type="InterPro" id="IPR014752">
    <property type="entry name" value="Arrestin-like_C"/>
</dbReference>
<dbReference type="SUPFAM" id="SSF81296">
    <property type="entry name" value="E set domains"/>
    <property type="match status" value="1"/>
</dbReference>
<evidence type="ECO:0000259" key="1">
    <source>
        <dbReference type="Pfam" id="PF00339"/>
    </source>
</evidence>
<reference evidence="3 4" key="1">
    <citation type="submission" date="2016-07" db="EMBL/GenBank/DDBJ databases">
        <title>Pervasive Adenine N6-methylation of Active Genes in Fungi.</title>
        <authorList>
            <consortium name="DOE Joint Genome Institute"/>
            <person name="Mondo S.J."/>
            <person name="Dannebaum R.O."/>
            <person name="Kuo R.C."/>
            <person name="Labutti K."/>
            <person name="Haridas S."/>
            <person name="Kuo A."/>
            <person name="Salamov A."/>
            <person name="Ahrendt S.R."/>
            <person name="Lipzen A."/>
            <person name="Sullivan W."/>
            <person name="Andreopoulos W.B."/>
            <person name="Clum A."/>
            <person name="Lindquist E."/>
            <person name="Daum C."/>
            <person name="Ramamoorthy G.K."/>
            <person name="Gryganskyi A."/>
            <person name="Culley D."/>
            <person name="Magnuson J.K."/>
            <person name="James T.Y."/>
            <person name="O'Malley M.A."/>
            <person name="Stajich J.E."/>
            <person name="Spatafora J.W."/>
            <person name="Visel A."/>
            <person name="Grigoriev I.V."/>
        </authorList>
    </citation>
    <scope>NUCLEOTIDE SEQUENCE [LARGE SCALE GENOMIC DNA]</scope>
    <source>
        <strain evidence="3 4">CBS 931.73</strain>
    </source>
</reference>
<proteinExistence type="predicted"/>
<dbReference type="Proteomes" id="UP000193498">
    <property type="component" value="Unassembled WGS sequence"/>
</dbReference>
<evidence type="ECO:0000259" key="2">
    <source>
        <dbReference type="Pfam" id="PF02752"/>
    </source>
</evidence>
<feature type="domain" description="Arrestin C-terminal-like" evidence="2">
    <location>
        <begin position="171"/>
        <end position="299"/>
    </location>
</feature>
<dbReference type="GO" id="GO:0005886">
    <property type="term" value="C:plasma membrane"/>
    <property type="evidence" value="ECO:0007669"/>
    <property type="project" value="TreeGrafter"/>
</dbReference>